<proteinExistence type="predicted"/>
<feature type="transmembrane region" description="Helical" evidence="1">
    <location>
        <begin position="40"/>
        <end position="59"/>
    </location>
</feature>
<gene>
    <name evidence="2" type="ORF">IAA97_08675</name>
</gene>
<comment type="caution">
    <text evidence="2">The sequence shown here is derived from an EMBL/GenBank/DDBJ whole genome shotgun (WGS) entry which is preliminary data.</text>
</comment>
<keyword evidence="1" id="KW-1133">Transmembrane helix</keyword>
<evidence type="ECO:0000313" key="2">
    <source>
        <dbReference type="EMBL" id="MBO8437038.1"/>
    </source>
</evidence>
<accession>A0A9D9E282</accession>
<sequence length="66" mass="7644">MKTLDKTIFTVSLFLLAFELIVMIASIMLKPYSDEYLRGWGIAVLITFIPALYGTFRILQDRRKNS</sequence>
<dbReference type="EMBL" id="JADIMT010000097">
    <property type="protein sequence ID" value="MBO8437038.1"/>
    <property type="molecule type" value="Genomic_DNA"/>
</dbReference>
<keyword evidence="1" id="KW-0812">Transmembrane</keyword>
<dbReference type="Proteomes" id="UP000823615">
    <property type="component" value="Unassembled WGS sequence"/>
</dbReference>
<reference evidence="2" key="2">
    <citation type="journal article" date="2021" name="PeerJ">
        <title>Extensive microbial diversity within the chicken gut microbiome revealed by metagenomics and culture.</title>
        <authorList>
            <person name="Gilroy R."/>
            <person name="Ravi A."/>
            <person name="Getino M."/>
            <person name="Pursley I."/>
            <person name="Horton D.L."/>
            <person name="Alikhan N.F."/>
            <person name="Baker D."/>
            <person name="Gharbi K."/>
            <person name="Hall N."/>
            <person name="Watson M."/>
            <person name="Adriaenssens E.M."/>
            <person name="Foster-Nyarko E."/>
            <person name="Jarju S."/>
            <person name="Secka A."/>
            <person name="Antonio M."/>
            <person name="Oren A."/>
            <person name="Chaudhuri R.R."/>
            <person name="La Ragione R."/>
            <person name="Hildebrand F."/>
            <person name="Pallen M.J."/>
        </authorList>
    </citation>
    <scope>NUCLEOTIDE SEQUENCE</scope>
    <source>
        <strain evidence="2">7293</strain>
    </source>
</reference>
<evidence type="ECO:0000313" key="3">
    <source>
        <dbReference type="Proteomes" id="UP000823615"/>
    </source>
</evidence>
<name>A0A9D9E282_9SPIO</name>
<protein>
    <submittedName>
        <fullName evidence="2">Uncharacterized protein</fullName>
    </submittedName>
</protein>
<organism evidence="2 3">
    <name type="scientific">Candidatus Ornithospirochaeta stercoripullorum</name>
    <dbReference type="NCBI Taxonomy" id="2840899"/>
    <lineage>
        <taxon>Bacteria</taxon>
        <taxon>Pseudomonadati</taxon>
        <taxon>Spirochaetota</taxon>
        <taxon>Spirochaetia</taxon>
        <taxon>Spirochaetales</taxon>
        <taxon>Spirochaetaceae</taxon>
        <taxon>Spirochaetaceae incertae sedis</taxon>
        <taxon>Candidatus Ornithospirochaeta</taxon>
    </lineage>
</organism>
<keyword evidence="1" id="KW-0472">Membrane</keyword>
<reference evidence="2" key="1">
    <citation type="submission" date="2020-10" db="EMBL/GenBank/DDBJ databases">
        <authorList>
            <person name="Gilroy R."/>
        </authorList>
    </citation>
    <scope>NUCLEOTIDE SEQUENCE</scope>
    <source>
        <strain evidence="2">7293</strain>
    </source>
</reference>
<dbReference type="AlphaFoldDB" id="A0A9D9E282"/>
<evidence type="ECO:0000256" key="1">
    <source>
        <dbReference type="SAM" id="Phobius"/>
    </source>
</evidence>
<feature type="transmembrane region" description="Helical" evidence="1">
    <location>
        <begin position="7"/>
        <end position="28"/>
    </location>
</feature>